<evidence type="ECO:0000313" key="1">
    <source>
        <dbReference type="EMBL" id="AXA25457.1"/>
    </source>
</evidence>
<gene>
    <name evidence="1" type="ORF">C1S65_15520</name>
</gene>
<accession>A0AAD0LA00</accession>
<dbReference type="AlphaFoldDB" id="A0AAD0LA00"/>
<evidence type="ECO:0008006" key="3">
    <source>
        <dbReference type="Google" id="ProtNLM"/>
    </source>
</evidence>
<dbReference type="EMBL" id="CP030750">
    <property type="protein sequence ID" value="AXA25457.1"/>
    <property type="molecule type" value="Genomic_DNA"/>
</dbReference>
<dbReference type="RefSeq" id="WP_112898513.1">
    <property type="nucleotide sequence ID" value="NZ_CP030750.1"/>
</dbReference>
<dbReference type="Proteomes" id="UP000251617">
    <property type="component" value="Chromosome"/>
</dbReference>
<sequence length="190" mass="21235">MTSTDLRDITRGLQEAAAATNTLIAQQYLRLFDQFFDVDAEQPGMPMRAKMVEVAMDDTHTLRIPLIALVSTKGLALERMQVDLSVHVKNAQARQDLLQQADDTTSCSHFKVTVGAQTRRGEGRDPDEVQIRMQFQACEPPEAINRLIEEYTNLIMPVRTPPMPAPEPGADGNEFIEAATVRRSVQKSRL</sequence>
<reference evidence="1 2" key="1">
    <citation type="submission" date="2018-06" db="EMBL/GenBank/DDBJ databases">
        <title>The genome of Pseudomonas putida NX-1, a lignin degrader.</title>
        <authorList>
            <person name="Xu Z."/>
        </authorList>
    </citation>
    <scope>NUCLEOTIDE SEQUENCE [LARGE SCALE GENOMIC DNA]</scope>
    <source>
        <strain evidence="1 2">NX-1</strain>
    </source>
</reference>
<name>A0AAD0LA00_PSEPU</name>
<proteinExistence type="predicted"/>
<evidence type="ECO:0000313" key="2">
    <source>
        <dbReference type="Proteomes" id="UP000251617"/>
    </source>
</evidence>
<dbReference type="Pfam" id="PF11655">
    <property type="entry name" value="DUF2589"/>
    <property type="match status" value="1"/>
</dbReference>
<protein>
    <recommendedName>
        <fullName evidence="3">DUF2589 domain-containing protein</fullName>
    </recommendedName>
</protein>
<dbReference type="InterPro" id="IPR024510">
    <property type="entry name" value="DUF2589"/>
</dbReference>
<organism evidence="1 2">
    <name type="scientific">Pseudomonas putida</name>
    <name type="common">Arthrobacter siderocapsulatus</name>
    <dbReference type="NCBI Taxonomy" id="303"/>
    <lineage>
        <taxon>Bacteria</taxon>
        <taxon>Pseudomonadati</taxon>
        <taxon>Pseudomonadota</taxon>
        <taxon>Gammaproteobacteria</taxon>
        <taxon>Pseudomonadales</taxon>
        <taxon>Pseudomonadaceae</taxon>
        <taxon>Pseudomonas</taxon>
    </lineage>
</organism>